<comment type="caution">
    <text evidence="1">The sequence shown here is derived from an EMBL/GenBank/DDBJ whole genome shotgun (WGS) entry which is preliminary data.</text>
</comment>
<dbReference type="EMBL" id="JAVLVT010000005">
    <property type="protein sequence ID" value="MDS1270884.1"/>
    <property type="molecule type" value="Genomic_DNA"/>
</dbReference>
<name>A0ABU2H6E2_9ACTN</name>
<gene>
    <name evidence="1" type="ORF">RIF23_11280</name>
</gene>
<evidence type="ECO:0000313" key="2">
    <source>
        <dbReference type="Proteomes" id="UP001250214"/>
    </source>
</evidence>
<keyword evidence="2" id="KW-1185">Reference proteome</keyword>
<reference evidence="2" key="1">
    <citation type="submission" date="2023-07" db="EMBL/GenBank/DDBJ databases">
        <title>Novel species in the genus Lipingzhangella isolated from Sambhar Salt Lake.</title>
        <authorList>
            <person name="Jiya N."/>
            <person name="Kajale S."/>
            <person name="Sharma A."/>
        </authorList>
    </citation>
    <scope>NUCLEOTIDE SEQUENCE [LARGE SCALE GENOMIC DNA]</scope>
    <source>
        <strain evidence="2">LS1_29</strain>
    </source>
</reference>
<evidence type="ECO:0000313" key="1">
    <source>
        <dbReference type="EMBL" id="MDS1270884.1"/>
    </source>
</evidence>
<organism evidence="1 2">
    <name type="scientific">Lipingzhangella rawalii</name>
    <dbReference type="NCBI Taxonomy" id="2055835"/>
    <lineage>
        <taxon>Bacteria</taxon>
        <taxon>Bacillati</taxon>
        <taxon>Actinomycetota</taxon>
        <taxon>Actinomycetes</taxon>
        <taxon>Streptosporangiales</taxon>
        <taxon>Nocardiopsidaceae</taxon>
        <taxon>Lipingzhangella</taxon>
    </lineage>
</organism>
<sequence>MVLAVARTFTHAVVLLEALAVFRGDPRVQIRFTCDDTSAFHRGTAELLRRHGIEPVAWPRARELPTDLVLTTSENIDLTGFSVPVVVLPHGVGFQKYVPDTGSRGRRISGIPRPEFLDWSNLRMALAHPVHREQLRTVHSGLAARATVVGDLLHERIQASRRLRWHYRSHLGLDDSQHLVALSSTWGPSSLLGSRPDLPERLLAHLPMDGYRVAAIVHPNTWFWHDAWQLRQILGRARDAGLILVPPEAGWGATLVAADCLLGDHGSVTLHGAALDLPVLLGGSGKETVPGTASASLAEVAPRLDTDGDLRHQVTAASTGHPTGRFREATASAFTEGGAALHQLTELLYELLRLPQPVQPRTIRTLPAPAVEASSACALHVHTWWQDTDVLGIERFPAFPYPASDPPGGRLQHLAVVETAEMGTDDTLTHLASVIVCEEPQPLDRAGHWVRAALDRYPGSLLVTAAADRGYLAGVRGRGVVRCMPATTAHLDAITASALVYALLRGRRPLAGSFRLRVGEREQGCTLSPENVVHTSPGPLD</sequence>
<dbReference type="SUPFAM" id="SSF53756">
    <property type="entry name" value="UDP-Glycosyltransferase/glycogen phosphorylase"/>
    <property type="match status" value="1"/>
</dbReference>
<accession>A0ABU2H6E2</accession>
<proteinExistence type="predicted"/>
<dbReference type="Proteomes" id="UP001250214">
    <property type="component" value="Unassembled WGS sequence"/>
</dbReference>
<protein>
    <submittedName>
        <fullName evidence="1">Uncharacterized protein</fullName>
    </submittedName>
</protein>